<gene>
    <name evidence="3" type="primary">mtnA</name>
    <name evidence="4" type="ORF">Dthio_PD3820</name>
</gene>
<protein>
    <recommendedName>
        <fullName evidence="3">Methylthioribose-1-phosphate isomerase</fullName>
        <shortName evidence="3">M1Pi</shortName>
        <shortName evidence="3">MTR-1-P isomerase</shortName>
        <ecNumber evidence="3">5.3.1.23</ecNumber>
    </recommendedName>
    <alternativeName>
        <fullName evidence="3">S-methyl-5-thioribose-1-phosphate isomerase</fullName>
    </alternativeName>
</protein>
<dbReference type="Proteomes" id="UP000005496">
    <property type="component" value="Unassembled WGS sequence"/>
</dbReference>
<proteinExistence type="inferred from homology"/>
<dbReference type="UniPathway" id="UPA00904">
    <property type="reaction ID" value="UER00874"/>
</dbReference>
<dbReference type="SUPFAM" id="SSF100950">
    <property type="entry name" value="NagB/RpiA/CoA transferase-like"/>
    <property type="match status" value="1"/>
</dbReference>
<evidence type="ECO:0000256" key="3">
    <source>
        <dbReference type="HAMAP-Rule" id="MF_01678"/>
    </source>
</evidence>
<dbReference type="Gene3D" id="3.40.50.10470">
    <property type="entry name" value="Translation initiation factor eif-2b, domain 2"/>
    <property type="match status" value="1"/>
</dbReference>
<dbReference type="Pfam" id="PF01008">
    <property type="entry name" value="IF-2B"/>
    <property type="match status" value="1"/>
</dbReference>
<keyword evidence="5" id="KW-1185">Reference proteome</keyword>
<dbReference type="PANTHER" id="PTHR43475:SF1">
    <property type="entry name" value="METHYLTHIORIBOSE-1-PHOSPHATE ISOMERASE"/>
    <property type="match status" value="1"/>
</dbReference>
<keyword evidence="2 3" id="KW-0413">Isomerase</keyword>
<dbReference type="Gene3D" id="1.20.120.420">
    <property type="entry name" value="translation initiation factor eif-2b, domain 1"/>
    <property type="match status" value="1"/>
</dbReference>
<evidence type="ECO:0000256" key="2">
    <source>
        <dbReference type="ARBA" id="ARBA00023235"/>
    </source>
</evidence>
<dbReference type="NCBIfam" id="TIGR00512">
    <property type="entry name" value="salvage_mtnA"/>
    <property type="match status" value="1"/>
</dbReference>
<evidence type="ECO:0000313" key="5">
    <source>
        <dbReference type="Proteomes" id="UP000005496"/>
    </source>
</evidence>
<dbReference type="RefSeq" id="WP_008869471.1">
    <property type="nucleotide sequence ID" value="NZ_ACJN02000001.1"/>
</dbReference>
<dbReference type="AlphaFoldDB" id="D6SKE9"/>
<keyword evidence="4" id="KW-0648">Protein biosynthesis</keyword>
<organism evidence="4 5">
    <name type="scientific">Desulfonatronospira thiodismutans ASO3-1</name>
    <dbReference type="NCBI Taxonomy" id="555779"/>
    <lineage>
        <taxon>Bacteria</taxon>
        <taxon>Pseudomonadati</taxon>
        <taxon>Thermodesulfobacteriota</taxon>
        <taxon>Desulfovibrionia</taxon>
        <taxon>Desulfovibrionales</taxon>
        <taxon>Desulfonatronovibrionaceae</taxon>
        <taxon>Desulfonatronospira</taxon>
    </lineage>
</organism>
<comment type="caution">
    <text evidence="4">The sequence shown here is derived from an EMBL/GenBank/DDBJ whole genome shotgun (WGS) entry which is preliminary data.</text>
</comment>
<dbReference type="eggNOG" id="COG0182">
    <property type="taxonomic scope" value="Bacteria"/>
</dbReference>
<feature type="binding site" evidence="3">
    <location>
        <begin position="245"/>
        <end position="246"/>
    </location>
    <ligand>
        <name>substrate</name>
    </ligand>
</feature>
<keyword evidence="3" id="KW-0486">Methionine biosynthesis</keyword>
<dbReference type="InterPro" id="IPR005251">
    <property type="entry name" value="IF-M1Pi"/>
</dbReference>
<keyword evidence="4" id="KW-0396">Initiation factor</keyword>
<comment type="catalytic activity">
    <reaction evidence="3">
        <text>5-(methylsulfanyl)-alpha-D-ribose 1-phosphate = 5-(methylsulfanyl)-D-ribulose 1-phosphate</text>
        <dbReference type="Rhea" id="RHEA:19989"/>
        <dbReference type="ChEBI" id="CHEBI:58533"/>
        <dbReference type="ChEBI" id="CHEBI:58548"/>
        <dbReference type="EC" id="5.3.1.23"/>
    </reaction>
</comment>
<feature type="binding site" evidence="3">
    <location>
        <position position="87"/>
    </location>
    <ligand>
        <name>substrate</name>
    </ligand>
</feature>
<feature type="binding site" evidence="3">
    <location>
        <begin position="46"/>
        <end position="48"/>
    </location>
    <ligand>
        <name>substrate</name>
    </ligand>
</feature>
<comment type="function">
    <text evidence="3">Catalyzes the interconversion of methylthioribose-1-phosphate (MTR-1-P) into methylthioribulose-1-phosphate (MTRu-1-P).</text>
</comment>
<accession>D6SKE9</accession>
<feature type="site" description="Transition state stabilizer" evidence="3">
    <location>
        <position position="155"/>
    </location>
</feature>
<reference evidence="4" key="1">
    <citation type="submission" date="2010-05" db="EMBL/GenBank/DDBJ databases">
        <title>The draft genome of Desulfonatronospira thiodismutans ASO3-1.</title>
        <authorList>
            <consortium name="US DOE Joint Genome Institute (JGI-PGF)"/>
            <person name="Lucas S."/>
            <person name="Copeland A."/>
            <person name="Lapidus A."/>
            <person name="Cheng J.-F."/>
            <person name="Bruce D."/>
            <person name="Goodwin L."/>
            <person name="Pitluck S."/>
            <person name="Chertkov O."/>
            <person name="Brettin T."/>
            <person name="Detter J.C."/>
            <person name="Han C."/>
            <person name="Land M.L."/>
            <person name="Hauser L."/>
            <person name="Kyrpides N."/>
            <person name="Mikhailova N."/>
            <person name="Muyzer G."/>
            <person name="Woyke T."/>
        </authorList>
    </citation>
    <scope>NUCLEOTIDE SEQUENCE [LARGE SCALE GENOMIC DNA]</scope>
    <source>
        <strain evidence="4">ASO3-1</strain>
    </source>
</reference>
<dbReference type="InterPro" id="IPR000649">
    <property type="entry name" value="IF-2B-related"/>
</dbReference>
<comment type="pathway">
    <text evidence="3">Amino-acid biosynthesis; L-methionine biosynthesis via salvage pathway; L-methionine from S-methyl-5-thio-alpha-D-ribose 1-phosphate: step 1/6.</text>
</comment>
<comment type="similarity">
    <text evidence="3">Belongs to the EIF-2B alpha/beta/delta subunits family. MtnA subfamily.</text>
</comment>
<dbReference type="GO" id="GO:0046523">
    <property type="term" value="F:S-methyl-5-thioribose-1-phosphate isomerase activity"/>
    <property type="evidence" value="ECO:0007669"/>
    <property type="project" value="UniProtKB-UniRule"/>
</dbReference>
<dbReference type="PANTHER" id="PTHR43475">
    <property type="entry name" value="METHYLTHIORIBOSE-1-PHOSPHATE ISOMERASE"/>
    <property type="match status" value="1"/>
</dbReference>
<evidence type="ECO:0000256" key="1">
    <source>
        <dbReference type="ARBA" id="ARBA00022605"/>
    </source>
</evidence>
<feature type="binding site" evidence="3">
    <location>
        <position position="194"/>
    </location>
    <ligand>
        <name>substrate</name>
    </ligand>
</feature>
<dbReference type="InterPro" id="IPR011559">
    <property type="entry name" value="Initiation_fac_2B_a/b/d"/>
</dbReference>
<dbReference type="GO" id="GO:0019509">
    <property type="term" value="P:L-methionine salvage from methylthioadenosine"/>
    <property type="evidence" value="ECO:0007669"/>
    <property type="project" value="UniProtKB-UniRule"/>
</dbReference>
<dbReference type="InterPro" id="IPR037171">
    <property type="entry name" value="NagB/RpiA_transferase-like"/>
</dbReference>
<dbReference type="GO" id="GO:0003743">
    <property type="term" value="F:translation initiation factor activity"/>
    <property type="evidence" value="ECO:0007669"/>
    <property type="project" value="UniProtKB-KW"/>
</dbReference>
<dbReference type="FunFam" id="3.40.50.10470:FF:000006">
    <property type="entry name" value="Methylthioribose-1-phosphate isomerase"/>
    <property type="match status" value="1"/>
</dbReference>
<dbReference type="InterPro" id="IPR042529">
    <property type="entry name" value="IF_2B-like_C"/>
</dbReference>
<keyword evidence="1 3" id="KW-0028">Amino-acid biosynthesis</keyword>
<name>D6SKE9_9BACT</name>
<dbReference type="NCBIfam" id="TIGR00524">
    <property type="entry name" value="eIF-2B_rel"/>
    <property type="match status" value="1"/>
</dbReference>
<dbReference type="HAMAP" id="MF_01678">
    <property type="entry name" value="Salvage_MtnA"/>
    <property type="match status" value="1"/>
</dbReference>
<dbReference type="InterPro" id="IPR027363">
    <property type="entry name" value="M1Pi_N"/>
</dbReference>
<sequence>MQHVYFDEKQSVLMLLDQRYLPDSEQWFKCAGTQDIVYALQQMVIRGAPAIGVTAAYGCVLAALEARGSSNWEEDLEKSLQTIEHARPTAANLAWAVRGMRHAWRSGSFFSPAQLAEFWLPEALHVHEEDIRINKMIGAHGRDLIFSGDTVMTHCNAGALATGGYGTALGVVRSAVEQGKDIRVIANETRPFLQGARLTAYELARDNIPVRVACDNACGLLMHKGLVHKVVVGADRIAANGDTANKIGTYTVAVMARRHGIPFYVAAPFSTFDVQTSSGEDIPIEQRDPAEVKCMTGQMIVPPDVQVYNYAFDVTPHELITGIITEKGVFAPGEMA</sequence>
<dbReference type="EC" id="5.3.1.23" evidence="3"/>
<evidence type="ECO:0000313" key="4">
    <source>
        <dbReference type="EMBL" id="EFI36352.1"/>
    </source>
</evidence>
<dbReference type="FunFam" id="1.20.120.420:FF:000003">
    <property type="entry name" value="Methylthioribose-1-phosphate isomerase"/>
    <property type="match status" value="1"/>
</dbReference>
<dbReference type="EMBL" id="ACJN02000001">
    <property type="protein sequence ID" value="EFI36352.1"/>
    <property type="molecule type" value="Genomic_DNA"/>
</dbReference>
<feature type="active site" description="Proton donor" evidence="3">
    <location>
        <position position="235"/>
    </location>
</feature>
<dbReference type="NCBIfam" id="NF004326">
    <property type="entry name" value="PRK05720.1"/>
    <property type="match status" value="1"/>
</dbReference>